<dbReference type="AlphaFoldDB" id="A0A2N3WNS1"/>
<dbReference type="RefSeq" id="WP_051171846.1">
    <property type="nucleotide sequence ID" value="NZ_PJMY01000003.1"/>
</dbReference>
<dbReference type="Pfam" id="PF00795">
    <property type="entry name" value="CN_hydrolase"/>
    <property type="match status" value="1"/>
</dbReference>
<comment type="caution">
    <text evidence="3">The sequence shown here is derived from an EMBL/GenBank/DDBJ whole genome shotgun (WGS) entry which is preliminary data.</text>
</comment>
<dbReference type="CDD" id="cd07583">
    <property type="entry name" value="nitrilase_5"/>
    <property type="match status" value="1"/>
</dbReference>
<dbReference type="OrthoDB" id="9811121at2"/>
<dbReference type="Proteomes" id="UP000233750">
    <property type="component" value="Unassembled WGS sequence"/>
</dbReference>
<dbReference type="Gene3D" id="3.60.110.10">
    <property type="entry name" value="Carbon-nitrogen hydrolase"/>
    <property type="match status" value="1"/>
</dbReference>
<sequence length="280" mass="30048">MTATASPTGPQILRVAVIQMRYVEDEPVASRLRRAADLVCSAGDASLVVLPELWAHGGFAYASWARHAEELDGALCSELAALARRRRIWLHGGSFIEREAGVSEPRLWNTAPVFDPSGSQCAGYRKIHRFGFAAGEPRLLTAGTSTSAFDLAVPGSATVRAGLSTCYDLRFPELYRELVDQGVELNLVAAAWPEARIAHWAALGRARAIENQTVVAQCNLVGVDNGVVLGGRSQIIDANGDVVAMAGDSEEVIVADVDITALRRMRADFPVLADRRRGAA</sequence>
<evidence type="ECO:0000259" key="2">
    <source>
        <dbReference type="PROSITE" id="PS50263"/>
    </source>
</evidence>
<accession>A0A2N3WNS1</accession>
<proteinExistence type="inferred from homology"/>
<dbReference type="EMBL" id="PJMY01000003">
    <property type="protein sequence ID" value="PKV95503.1"/>
    <property type="molecule type" value="Genomic_DNA"/>
</dbReference>
<organism evidence="3 4">
    <name type="scientific">Amycolatopsis echigonensis</name>
    <dbReference type="NCBI Taxonomy" id="2576905"/>
    <lineage>
        <taxon>Bacteria</taxon>
        <taxon>Bacillati</taxon>
        <taxon>Actinomycetota</taxon>
        <taxon>Actinomycetes</taxon>
        <taxon>Pseudonocardiales</taxon>
        <taxon>Pseudonocardiaceae</taxon>
        <taxon>Amycolatopsis</taxon>
    </lineage>
</organism>
<dbReference type="PANTHER" id="PTHR23088">
    <property type="entry name" value="NITRILASE-RELATED"/>
    <property type="match status" value="1"/>
</dbReference>
<dbReference type="InterPro" id="IPR036526">
    <property type="entry name" value="C-N_Hydrolase_sf"/>
</dbReference>
<gene>
    <name evidence="3" type="ORF">ATK30_6425</name>
</gene>
<feature type="domain" description="CN hydrolase" evidence="2">
    <location>
        <begin position="13"/>
        <end position="259"/>
    </location>
</feature>
<dbReference type="InterPro" id="IPR001110">
    <property type="entry name" value="UPF0012_CS"/>
</dbReference>
<evidence type="ECO:0000313" key="3">
    <source>
        <dbReference type="EMBL" id="PKV95503.1"/>
    </source>
</evidence>
<dbReference type="InterPro" id="IPR003010">
    <property type="entry name" value="C-N_Hydrolase"/>
</dbReference>
<dbReference type="PROSITE" id="PS01227">
    <property type="entry name" value="UPF0012"/>
    <property type="match status" value="1"/>
</dbReference>
<dbReference type="PANTHER" id="PTHR23088:SF27">
    <property type="entry name" value="DEAMINATED GLUTATHIONE AMIDASE"/>
    <property type="match status" value="1"/>
</dbReference>
<dbReference type="PROSITE" id="PS50263">
    <property type="entry name" value="CN_HYDROLASE"/>
    <property type="match status" value="1"/>
</dbReference>
<name>A0A2N3WNS1_9PSEU</name>
<keyword evidence="4" id="KW-1185">Reference proteome</keyword>
<evidence type="ECO:0000313" key="4">
    <source>
        <dbReference type="Proteomes" id="UP000233750"/>
    </source>
</evidence>
<dbReference type="SUPFAM" id="SSF56317">
    <property type="entry name" value="Carbon-nitrogen hydrolase"/>
    <property type="match status" value="1"/>
</dbReference>
<reference evidence="3 4" key="1">
    <citation type="submission" date="2017-12" db="EMBL/GenBank/DDBJ databases">
        <title>Sequencing the genomes of 1000 Actinobacteria strains.</title>
        <authorList>
            <person name="Klenk H.-P."/>
        </authorList>
    </citation>
    <scope>NUCLEOTIDE SEQUENCE [LARGE SCALE GENOMIC DNA]</scope>
    <source>
        <strain evidence="3 4">DSM 45165</strain>
    </source>
</reference>
<protein>
    <submittedName>
        <fullName evidence="3">Amidohydrolase</fullName>
    </submittedName>
</protein>
<evidence type="ECO:0000256" key="1">
    <source>
        <dbReference type="ARBA" id="ARBA00010613"/>
    </source>
</evidence>
<comment type="similarity">
    <text evidence="1">Belongs to the carbon-nitrogen hydrolase superfamily. NIT1/NIT2 family.</text>
</comment>